<evidence type="ECO:0000313" key="3">
    <source>
        <dbReference type="EMBL" id="MBH8556143.1"/>
    </source>
</evidence>
<dbReference type="AlphaFoldDB" id="A0A8J7HNH2"/>
<keyword evidence="2" id="KW-0456">Lyase</keyword>
<comment type="similarity">
    <text evidence="1">Belongs to the thioester dehydratase family. FabZ subfamily.</text>
</comment>
<dbReference type="EMBL" id="JAECZB010000105">
    <property type="protein sequence ID" value="MBH8556143.1"/>
    <property type="molecule type" value="Genomic_DNA"/>
</dbReference>
<dbReference type="GO" id="GO:0016829">
    <property type="term" value="F:lyase activity"/>
    <property type="evidence" value="ECO:0007669"/>
    <property type="project" value="UniProtKB-KW"/>
</dbReference>
<proteinExistence type="inferred from homology"/>
<keyword evidence="4" id="KW-1185">Reference proteome</keyword>
<comment type="caution">
    <text evidence="3">The sequence shown here is derived from an EMBL/GenBank/DDBJ whole genome shotgun (WGS) entry which is preliminary data.</text>
</comment>
<dbReference type="SUPFAM" id="SSF54637">
    <property type="entry name" value="Thioesterase/thiol ester dehydrase-isomerase"/>
    <property type="match status" value="1"/>
</dbReference>
<dbReference type="RefSeq" id="WP_214442338.1">
    <property type="nucleotide sequence ID" value="NZ_JAECZB010000105.1"/>
</dbReference>
<dbReference type="PANTHER" id="PTHR30272:SF1">
    <property type="entry name" value="3-HYDROXYACYL-[ACYL-CARRIER-PROTEIN] DEHYDRATASE"/>
    <property type="match status" value="1"/>
</dbReference>
<evidence type="ECO:0008006" key="5">
    <source>
        <dbReference type="Google" id="ProtNLM"/>
    </source>
</evidence>
<sequence length="148" mass="16465">MRFYLIDQIETWEAKRSIKARKITSSQEEYWDSIGSKLVMPEPLILEAFCQAGAWLIFISTASHQRAALLSIGSVEFQGSVQPSDVLELEVNLTAMGDEVAAISGRALVAQQTVMEVKEVLLALTEASQLEDPQETTRMQHLLTRRGA</sequence>
<name>A0A8J7HNH2_9CYAN</name>
<reference evidence="3 4" key="1">
    <citation type="journal article" date="2021" name="Int. J. Syst. Evol. Microbiol.">
        <title>Amazonocrinis nigriterrae gen. nov., sp. nov., Atlanticothrix silvestris gen. nov., sp. nov. and Dendronalium phyllosphericum gen. nov., sp. nov., nostocacean cyanobacteria from Brazilian environments.</title>
        <authorList>
            <person name="Alvarenga D.O."/>
            <person name="Andreote A.P.D."/>
            <person name="Branco L.H.Z."/>
            <person name="Delbaje E."/>
            <person name="Cruz R.B."/>
            <person name="Varani A.M."/>
            <person name="Fiore M.F."/>
        </authorList>
    </citation>
    <scope>NUCLEOTIDE SEQUENCE [LARGE SCALE GENOMIC DNA]</scope>
    <source>
        <strain evidence="3 4">CENA357</strain>
    </source>
</reference>
<accession>A0A8J7HNH2</accession>
<protein>
    <recommendedName>
        <fullName evidence="5">3-hydroxylacyl-ACP dehydratase</fullName>
    </recommendedName>
</protein>
<evidence type="ECO:0000256" key="1">
    <source>
        <dbReference type="ARBA" id="ARBA00009174"/>
    </source>
</evidence>
<evidence type="ECO:0000256" key="2">
    <source>
        <dbReference type="ARBA" id="ARBA00023239"/>
    </source>
</evidence>
<dbReference type="Pfam" id="PF07977">
    <property type="entry name" value="FabA"/>
    <property type="match status" value="1"/>
</dbReference>
<organism evidence="3 4">
    <name type="scientific">Atlanticothrix silvestris CENA357</name>
    <dbReference type="NCBI Taxonomy" id="1725252"/>
    <lineage>
        <taxon>Bacteria</taxon>
        <taxon>Bacillati</taxon>
        <taxon>Cyanobacteriota</taxon>
        <taxon>Cyanophyceae</taxon>
        <taxon>Nostocales</taxon>
        <taxon>Nodulariaceae</taxon>
        <taxon>Atlanticothrix</taxon>
        <taxon>Atlanticothrix silvestris</taxon>
    </lineage>
</organism>
<dbReference type="PANTHER" id="PTHR30272">
    <property type="entry name" value="3-HYDROXYACYL-[ACYL-CARRIER-PROTEIN] DEHYDRATASE"/>
    <property type="match status" value="1"/>
</dbReference>
<dbReference type="InterPro" id="IPR029069">
    <property type="entry name" value="HotDog_dom_sf"/>
</dbReference>
<evidence type="ECO:0000313" key="4">
    <source>
        <dbReference type="Proteomes" id="UP000599391"/>
    </source>
</evidence>
<dbReference type="InterPro" id="IPR013114">
    <property type="entry name" value="FabA_FabZ"/>
</dbReference>
<dbReference type="Proteomes" id="UP000599391">
    <property type="component" value="Unassembled WGS sequence"/>
</dbReference>
<gene>
    <name evidence="3" type="ORF">I8751_28160</name>
</gene>
<dbReference type="Gene3D" id="3.10.129.10">
    <property type="entry name" value="Hotdog Thioesterase"/>
    <property type="match status" value="1"/>
</dbReference>